<sequence>MSLATDLQEEDCACSETGLNQMDISYTCVCFVLRKGSIRKPITNVKGLKLLSEVPNHRIFDRDRSGCVLKRCFKRRRDD</sequence>
<name>A0A1H8WN88_9EURY</name>
<dbReference type="AlphaFoldDB" id="A0A1H8WN88"/>
<evidence type="ECO:0000313" key="2">
    <source>
        <dbReference type="Proteomes" id="UP000199126"/>
    </source>
</evidence>
<organism evidence="1 2">
    <name type="scientific">Halogranum amylolyticum</name>
    <dbReference type="NCBI Taxonomy" id="660520"/>
    <lineage>
        <taxon>Archaea</taxon>
        <taxon>Methanobacteriati</taxon>
        <taxon>Methanobacteriota</taxon>
        <taxon>Stenosarchaea group</taxon>
        <taxon>Halobacteria</taxon>
        <taxon>Halobacteriales</taxon>
        <taxon>Haloferacaceae</taxon>
    </lineage>
</organism>
<reference evidence="2" key="1">
    <citation type="submission" date="2016-10" db="EMBL/GenBank/DDBJ databases">
        <authorList>
            <person name="Varghese N."/>
            <person name="Submissions S."/>
        </authorList>
    </citation>
    <scope>NUCLEOTIDE SEQUENCE [LARGE SCALE GENOMIC DNA]</scope>
    <source>
        <strain evidence="2">CGMCC 1.10121</strain>
    </source>
</reference>
<protein>
    <submittedName>
        <fullName evidence="1">Uncharacterized protein</fullName>
    </submittedName>
</protein>
<proteinExistence type="predicted"/>
<gene>
    <name evidence="1" type="ORF">SAMN04487948_1352</name>
</gene>
<evidence type="ECO:0000313" key="1">
    <source>
        <dbReference type="EMBL" id="SEP28973.1"/>
    </source>
</evidence>
<accession>A0A1H8WN88</accession>
<dbReference type="Proteomes" id="UP000199126">
    <property type="component" value="Unassembled WGS sequence"/>
</dbReference>
<keyword evidence="2" id="KW-1185">Reference proteome</keyword>
<dbReference type="EMBL" id="FODV01000035">
    <property type="protein sequence ID" value="SEP28973.1"/>
    <property type="molecule type" value="Genomic_DNA"/>
</dbReference>